<evidence type="ECO:0000256" key="5">
    <source>
        <dbReference type="ARBA" id="ARBA00022989"/>
    </source>
</evidence>
<dbReference type="GO" id="GO:0005794">
    <property type="term" value="C:Golgi apparatus"/>
    <property type="evidence" value="ECO:0007669"/>
    <property type="project" value="TreeGrafter"/>
</dbReference>
<organism evidence="10 11">
    <name type="scientific">Handroanthus impetiginosus</name>
    <dbReference type="NCBI Taxonomy" id="429701"/>
    <lineage>
        <taxon>Eukaryota</taxon>
        <taxon>Viridiplantae</taxon>
        <taxon>Streptophyta</taxon>
        <taxon>Embryophyta</taxon>
        <taxon>Tracheophyta</taxon>
        <taxon>Spermatophyta</taxon>
        <taxon>Magnoliopsida</taxon>
        <taxon>eudicotyledons</taxon>
        <taxon>Gunneridae</taxon>
        <taxon>Pentapetalae</taxon>
        <taxon>asterids</taxon>
        <taxon>lamiids</taxon>
        <taxon>Lamiales</taxon>
        <taxon>Bignoniaceae</taxon>
        <taxon>Crescentiina</taxon>
        <taxon>Tabebuia alliance</taxon>
        <taxon>Handroanthus</taxon>
    </lineage>
</organism>
<feature type="domain" description="Trichome birefringence-like N-terminal" evidence="9">
    <location>
        <begin position="65"/>
        <end position="118"/>
    </location>
</feature>
<gene>
    <name evidence="10" type="ORF">CDL12_23242</name>
</gene>
<keyword evidence="3 7" id="KW-0812">Transmembrane</keyword>
<dbReference type="PANTHER" id="PTHR32285">
    <property type="entry name" value="PROTEIN TRICHOME BIREFRINGENCE-LIKE 9-RELATED"/>
    <property type="match status" value="1"/>
</dbReference>
<evidence type="ECO:0000256" key="2">
    <source>
        <dbReference type="ARBA" id="ARBA00007727"/>
    </source>
</evidence>
<feature type="transmembrane region" description="Helical" evidence="7">
    <location>
        <begin position="12"/>
        <end position="30"/>
    </location>
</feature>
<keyword evidence="11" id="KW-1185">Reference proteome</keyword>
<comment type="similarity">
    <text evidence="2">Belongs to the PC-esterase family. TBL subfamily.</text>
</comment>
<evidence type="ECO:0000259" key="9">
    <source>
        <dbReference type="Pfam" id="PF14416"/>
    </source>
</evidence>
<evidence type="ECO:0000256" key="6">
    <source>
        <dbReference type="ARBA" id="ARBA00023136"/>
    </source>
</evidence>
<keyword evidence="4" id="KW-0735">Signal-anchor</keyword>
<comment type="caution">
    <text evidence="10">The sequence shown here is derived from an EMBL/GenBank/DDBJ whole genome shotgun (WGS) entry which is preliminary data.</text>
</comment>
<dbReference type="Proteomes" id="UP000231279">
    <property type="component" value="Unassembled WGS sequence"/>
</dbReference>
<protein>
    <submittedName>
        <fullName evidence="10">Uncharacterized protein</fullName>
    </submittedName>
</protein>
<dbReference type="AlphaFoldDB" id="A0A2G9GGA0"/>
<reference evidence="11" key="1">
    <citation type="journal article" date="2018" name="Gigascience">
        <title>Genome assembly of the Pink Ipe (Handroanthus impetiginosus, Bignoniaceae), a highly valued, ecologically keystone Neotropical timber forest tree.</title>
        <authorList>
            <person name="Silva-Junior O.B."/>
            <person name="Grattapaglia D."/>
            <person name="Novaes E."/>
            <person name="Collevatti R.G."/>
        </authorList>
    </citation>
    <scope>NUCLEOTIDE SEQUENCE [LARGE SCALE GENOMIC DNA]</scope>
    <source>
        <strain evidence="11">cv. UFG-1</strain>
    </source>
</reference>
<comment type="subcellular location">
    <subcellularLocation>
        <location evidence="1">Membrane</location>
        <topology evidence="1">Single-pass membrane protein</topology>
    </subcellularLocation>
</comment>
<dbReference type="OrthoDB" id="2016263at2759"/>
<sequence>MKLEKCFTRFKSHHFAAFFLIALATTVFYLTGENGTILEGESSQKQHQIVKNKEERKARNGSILNCDLFSGRWVFDNLSYPLYKERECSFLVHDFACEKYGRKDLRYQNWKWQPHDCDLPRFNGTAFLGKIRGKKLVFVGDSLNRNQWVSLLCLIESSVHQSSPKKVIREGNLFIFQAIEYNATIGFYWSPFLVESNADDPFSHQIKDRIIRITSIEKHARHWTNADILIFDTFMWWVEPTMTILWGSFGSNEAIYKRVKMKFRRYEMTLNTWSDWLEININRMKTKIFFMSLSPYHFQWDGLHHCYNESEPMLKDNDWGSVPTYTEMMHVAESVIKKLERRGLKIEYLNITHLSDCRRDAHPSIYWRYSHDPPTEDQLATNPKRYSDGVHWCLPGVPDIWNEILYSYII</sequence>
<dbReference type="GO" id="GO:0016020">
    <property type="term" value="C:membrane"/>
    <property type="evidence" value="ECO:0007669"/>
    <property type="project" value="UniProtKB-SubCell"/>
</dbReference>
<dbReference type="PANTHER" id="PTHR32285:SF239">
    <property type="entry name" value="PROTEIN TRICHOME BIREFRINGENCE-LIKE 34"/>
    <property type="match status" value="1"/>
</dbReference>
<accession>A0A2G9GGA0</accession>
<evidence type="ECO:0000313" key="10">
    <source>
        <dbReference type="EMBL" id="PIN04225.1"/>
    </source>
</evidence>
<dbReference type="InterPro" id="IPR029962">
    <property type="entry name" value="TBL"/>
</dbReference>
<dbReference type="InterPro" id="IPR025846">
    <property type="entry name" value="TBL_N"/>
</dbReference>
<dbReference type="Pfam" id="PF13839">
    <property type="entry name" value="PC-Esterase"/>
    <property type="match status" value="1"/>
</dbReference>
<evidence type="ECO:0000256" key="1">
    <source>
        <dbReference type="ARBA" id="ARBA00004167"/>
    </source>
</evidence>
<evidence type="ECO:0000256" key="4">
    <source>
        <dbReference type="ARBA" id="ARBA00022968"/>
    </source>
</evidence>
<evidence type="ECO:0000256" key="3">
    <source>
        <dbReference type="ARBA" id="ARBA00022692"/>
    </source>
</evidence>
<dbReference type="GO" id="GO:0016413">
    <property type="term" value="F:O-acetyltransferase activity"/>
    <property type="evidence" value="ECO:0007669"/>
    <property type="project" value="InterPro"/>
</dbReference>
<dbReference type="STRING" id="429701.A0A2G9GGA0"/>
<keyword evidence="5 7" id="KW-1133">Transmembrane helix</keyword>
<keyword evidence="6 7" id="KW-0472">Membrane</keyword>
<evidence type="ECO:0000256" key="7">
    <source>
        <dbReference type="SAM" id="Phobius"/>
    </source>
</evidence>
<evidence type="ECO:0000259" key="8">
    <source>
        <dbReference type="Pfam" id="PF13839"/>
    </source>
</evidence>
<proteinExistence type="inferred from homology"/>
<dbReference type="Pfam" id="PF14416">
    <property type="entry name" value="PMR5N"/>
    <property type="match status" value="1"/>
</dbReference>
<dbReference type="InterPro" id="IPR026057">
    <property type="entry name" value="TBL_C"/>
</dbReference>
<dbReference type="EMBL" id="NKXS01005238">
    <property type="protein sequence ID" value="PIN04225.1"/>
    <property type="molecule type" value="Genomic_DNA"/>
</dbReference>
<name>A0A2G9GGA0_9LAMI</name>
<evidence type="ECO:0000313" key="11">
    <source>
        <dbReference type="Proteomes" id="UP000231279"/>
    </source>
</evidence>
<feature type="domain" description="Trichome birefringence-like C-terminal" evidence="8">
    <location>
        <begin position="119"/>
        <end position="407"/>
    </location>
</feature>